<feature type="compositionally biased region" description="Gly residues" evidence="2">
    <location>
        <begin position="654"/>
        <end position="679"/>
    </location>
</feature>
<feature type="compositionally biased region" description="Polar residues" evidence="2">
    <location>
        <begin position="802"/>
        <end position="815"/>
    </location>
</feature>
<feature type="compositionally biased region" description="Basic and acidic residues" evidence="2">
    <location>
        <begin position="586"/>
        <end position="599"/>
    </location>
</feature>
<feature type="compositionally biased region" description="Polar residues" evidence="2">
    <location>
        <begin position="1453"/>
        <end position="1462"/>
    </location>
</feature>
<dbReference type="GeneID" id="9624429"/>
<feature type="compositionally biased region" description="Gly residues" evidence="2">
    <location>
        <begin position="952"/>
        <end position="967"/>
    </location>
</feature>
<dbReference type="Proteomes" id="UP000001058">
    <property type="component" value="Unassembled WGS sequence"/>
</dbReference>
<name>D8U6W5_VOLCA</name>
<feature type="region of interest" description="Disordered" evidence="2">
    <location>
        <begin position="218"/>
        <end position="253"/>
    </location>
</feature>
<dbReference type="PANTHER" id="PTHR13037">
    <property type="entry name" value="FORMIN"/>
    <property type="match status" value="1"/>
</dbReference>
<feature type="compositionally biased region" description="Basic and acidic residues" evidence="2">
    <location>
        <begin position="1577"/>
        <end position="1588"/>
    </location>
</feature>
<evidence type="ECO:0000313" key="4">
    <source>
        <dbReference type="Proteomes" id="UP000001058"/>
    </source>
</evidence>
<feature type="region of interest" description="Disordered" evidence="2">
    <location>
        <begin position="949"/>
        <end position="968"/>
    </location>
</feature>
<protein>
    <submittedName>
        <fullName evidence="3">Uncharacterized protein</fullName>
    </submittedName>
</protein>
<feature type="region of interest" description="Disordered" evidence="2">
    <location>
        <begin position="1065"/>
        <end position="1110"/>
    </location>
</feature>
<feature type="compositionally biased region" description="Gly residues" evidence="2">
    <location>
        <begin position="982"/>
        <end position="993"/>
    </location>
</feature>
<gene>
    <name evidence="3" type="ORF">VOLCADRAFT_95206</name>
</gene>
<feature type="compositionally biased region" description="Pro residues" evidence="2">
    <location>
        <begin position="1198"/>
        <end position="1213"/>
    </location>
</feature>
<feature type="region of interest" description="Disordered" evidence="2">
    <location>
        <begin position="1450"/>
        <end position="1486"/>
    </location>
</feature>
<feature type="region of interest" description="Disordered" evidence="2">
    <location>
        <begin position="1539"/>
        <end position="1588"/>
    </location>
</feature>
<accession>D8U6W5</accession>
<feature type="compositionally biased region" description="Basic and acidic residues" evidence="2">
    <location>
        <begin position="859"/>
        <end position="870"/>
    </location>
</feature>
<dbReference type="OrthoDB" id="10687368at2759"/>
<sequence>MKTCQPVLSVPPARRNNHQKGVLVVLEPPAIDIVGDGGDGAAAAPPPLAAPYRVTCTPKDSCTSSIASQAREKQLSVVSTHGSWERRQSGDSPPAATVTAAASVAVGLGPLASGGGGLLPDGGSKVNTAACSDLNSGCSDQANKPISALLHVLSRPGSCRAASPDGDSSSAGGGGAAAAAAAALRSDLADASDWSGNEVAVAMGSSRRWVGSSMDWAAGRRMPVPPPDGGGVTETRRNSLDRGTSGCSISSSDAYSDSDGGVWGSAACCSALQSGPLGGGGGGGGDASLWLGAALAEASQRRGGASRTATLGRRFALGQQRQLQYEGPYTQRPPPAPTDTLAASSTSVVRLPEGMALWNDNSYTAEQRVTEIPAEARTTSPAPPSTCLYTSPRQHAFVSLKLRDGPLSGPMRRLSAASLRRNLTGASAPPSPCGRGAVPYDDHAGSFQPGGSESAAAGLALANAAASRRRGGDADGGGGGAAAGQRLSFEQLAAAAVEATQTVLSAQREIVGPSRSPHMATWLALPGCVHLIVYLCGVQETRCSGAAPPLPADDVWRAAPPPPSRQQQVLWRRHTPPPPPPLAGRSEADRGTSSDRQDSSSRVAHSILLGLQVALGDSELVAAARPPLATQQQGVRQAQLERLGDMELRAAEPGHGGGGGGVGGGGGGDGVGGGGGGVGVIEDWPMPGDVLDDDGDDGVLDNGSSGDQLRILGGVARGGRPSHASPDLSTGTSTSTSTNISGSGPPAQRLPSELWPRLHMPVPYASSSTAAAASTPPVTPTSAAHAGEYAMALPPSSGEWGSGTSNSNTVSLTTDSVPASTPLSVPTPPSPPLPPSPPPAPHRAPPAAAPPPLAPLRWWEPRHVASDRSTEAAPGCGHSRAGGTASQLAPGESAASSASLDAFSVIAAARVGSTLVMLDPSGGPNGPPVPVPYTMLLQPPCAVLLPDAATSGDGGGGGDGSGGGGVETGRAVTTVVLLPSAGSGGGSGGGGGSSRRQRPPPPQCRILVTQGDRVLYDAHRLTADGDAGGAGGEPTVAVGSFRYGITLQGARPGLASVHVLGLAPRTVPRPSDPSASQPSTNASTRSGSGFGFESGSGSGVAAAQPPQRGNPRYSHFLTVSAVMIMPQPAAAELMSLYDRMVDEQLGSGRTAAMYGDAAAEAAAAVQAQETRLEAERRVVDDHWIPFVQDLDLCITRRPLPPPPPPSSSSPSPPLELQALPAATSRLLPPRQCSGPTTVGAVAPQAAAAAAAAVPSFGSESSTLYDWHTSTLPLPPPASAAMGPLVLGLNPLVPFAVWDDVLAAATDFLRVHGLAHVLSYVLTAQMVMLGVTDGPAGVLRRRLQSVQRPAASAAEHDGDGSTTVEDDQSPFVVAAAGGGGGVGREQQLMAAKEEEEEEVPPPTSPPRAPASQPPAQQQALPPPPVPSSFRDSAPVRSSAFFSSSLTGRLSRLSEGQSTGSGMSARSIVSGGGGGGGSSSNNPAVPYKSMVGHMPAEAVASGPPGGGGGGALSSACSWPGVVPLPPDSLLEDHFRTSQLKKATSAELDAPCRTSSGNDGAAAGASGPATAAAGSSRCNAGEREATVHMIH</sequence>
<feature type="region of interest" description="Disordered" evidence="2">
    <location>
        <begin position="978"/>
        <end position="1005"/>
    </location>
</feature>
<feature type="region of interest" description="Disordered" evidence="2">
    <location>
        <begin position="649"/>
        <end position="751"/>
    </location>
</feature>
<dbReference type="EMBL" id="GL378363">
    <property type="protein sequence ID" value="EFJ44509.1"/>
    <property type="molecule type" value="Genomic_DNA"/>
</dbReference>
<evidence type="ECO:0000256" key="1">
    <source>
        <dbReference type="ARBA" id="ARBA00022581"/>
    </source>
</evidence>
<reference evidence="3 4" key="1">
    <citation type="journal article" date="2010" name="Science">
        <title>Genomic analysis of organismal complexity in the multicellular green alga Volvox carteri.</title>
        <authorList>
            <person name="Prochnik S.E."/>
            <person name="Umen J."/>
            <person name="Nedelcu A.M."/>
            <person name="Hallmann A."/>
            <person name="Miller S.M."/>
            <person name="Nishii I."/>
            <person name="Ferris P."/>
            <person name="Kuo A."/>
            <person name="Mitros T."/>
            <person name="Fritz-Laylin L.K."/>
            <person name="Hellsten U."/>
            <person name="Chapman J."/>
            <person name="Simakov O."/>
            <person name="Rensing S.A."/>
            <person name="Terry A."/>
            <person name="Pangilinan J."/>
            <person name="Kapitonov V."/>
            <person name="Jurka J."/>
            <person name="Salamov A."/>
            <person name="Shapiro H."/>
            <person name="Schmutz J."/>
            <person name="Grimwood J."/>
            <person name="Lindquist E."/>
            <person name="Lucas S."/>
            <person name="Grigoriev I.V."/>
            <person name="Schmitt R."/>
            <person name="Kirk D."/>
            <person name="Rokhsar D.S."/>
        </authorList>
    </citation>
    <scope>NUCLEOTIDE SEQUENCE [LARGE SCALE GENOMIC DNA]</scope>
    <source>
        <strain evidence="4">f. Nagariensis / Eve</strain>
    </source>
</reference>
<dbReference type="InParanoid" id="D8U6W5"/>
<feature type="compositionally biased region" description="Low complexity" evidence="2">
    <location>
        <begin position="1552"/>
        <end position="1573"/>
    </location>
</feature>
<evidence type="ECO:0000313" key="3">
    <source>
        <dbReference type="EMBL" id="EFJ44509.1"/>
    </source>
</evidence>
<dbReference type="STRING" id="3068.D8U6W5"/>
<feature type="region of interest" description="Disordered" evidence="2">
    <location>
        <begin position="423"/>
        <end position="451"/>
    </location>
</feature>
<feature type="region of interest" description="Disordered" evidence="2">
    <location>
        <begin position="1195"/>
        <end position="1215"/>
    </location>
</feature>
<dbReference type="KEGG" id="vcn:VOLCADRAFT_95206"/>
<feature type="region of interest" description="Disordered" evidence="2">
    <location>
        <begin position="554"/>
        <end position="601"/>
    </location>
</feature>
<feature type="compositionally biased region" description="Pro residues" evidence="2">
    <location>
        <begin position="825"/>
        <end position="854"/>
    </location>
</feature>
<feature type="compositionally biased region" description="Gly residues" evidence="2">
    <location>
        <begin position="1088"/>
        <end position="1098"/>
    </location>
</feature>
<dbReference type="PANTHER" id="PTHR13037:SF24">
    <property type="entry name" value="POLYCOMB PROTEIN PCL-RELATED"/>
    <property type="match status" value="1"/>
</dbReference>
<evidence type="ECO:0000256" key="2">
    <source>
        <dbReference type="SAM" id="MobiDB-lite"/>
    </source>
</evidence>
<feature type="compositionally biased region" description="Low complexity" evidence="2">
    <location>
        <begin position="729"/>
        <end position="744"/>
    </location>
</feature>
<dbReference type="RefSeq" id="XP_002954359.1">
    <property type="nucleotide sequence ID" value="XM_002954313.1"/>
</dbReference>
<feature type="compositionally biased region" description="Polar residues" evidence="2">
    <location>
        <begin position="1073"/>
        <end position="1085"/>
    </location>
</feature>
<proteinExistence type="predicted"/>
<keyword evidence="4" id="KW-1185">Reference proteome</keyword>
<feature type="compositionally biased region" description="Pro residues" evidence="2">
    <location>
        <begin position="1399"/>
        <end position="1411"/>
    </location>
</feature>
<feature type="region of interest" description="Disordered" evidence="2">
    <location>
        <begin position="1347"/>
        <end position="1432"/>
    </location>
</feature>
<keyword evidence="1" id="KW-0945">Host-virus interaction</keyword>
<feature type="compositionally biased region" description="Acidic residues" evidence="2">
    <location>
        <begin position="690"/>
        <end position="699"/>
    </location>
</feature>
<feature type="region of interest" description="Disordered" evidence="2">
    <location>
        <begin position="794"/>
        <end position="890"/>
    </location>
</feature>
<organism evidence="4">
    <name type="scientific">Volvox carteri f. nagariensis</name>
    <dbReference type="NCBI Taxonomy" id="3068"/>
    <lineage>
        <taxon>Eukaryota</taxon>
        <taxon>Viridiplantae</taxon>
        <taxon>Chlorophyta</taxon>
        <taxon>core chlorophytes</taxon>
        <taxon>Chlorophyceae</taxon>
        <taxon>CS clade</taxon>
        <taxon>Chlamydomonadales</taxon>
        <taxon>Volvocaceae</taxon>
        <taxon>Volvox</taxon>
    </lineage>
</organism>